<sequence length="186" mass="19334">MNKSIFMSILSIFTVVVLVGGVTFALFSSAASNNNNTFGAGTLTLSINTISGSGSTAIFSVSDLDPGEMTDVQKLDLKNGGTVDASDVKLTSIVVNPTPATPNLGDKLILTLYNDANNNNSYDAGIDLPIDTGALTSLGWADRSLGFGLTGGELHTIFAKILFDSSADDAYQGTSVDFAFNFLASQ</sequence>
<organism evidence="1 2">
    <name type="scientific">Candidatus Roizmanbacteria bacterium RIFCSPHIGHO2_01_FULL_39_12c</name>
    <dbReference type="NCBI Taxonomy" id="1802031"/>
    <lineage>
        <taxon>Bacteria</taxon>
        <taxon>Candidatus Roizmaniibacteriota</taxon>
    </lineage>
</organism>
<proteinExistence type="predicted"/>
<dbReference type="Proteomes" id="UP000177208">
    <property type="component" value="Unassembled WGS sequence"/>
</dbReference>
<evidence type="ECO:0000313" key="2">
    <source>
        <dbReference type="Proteomes" id="UP000177208"/>
    </source>
</evidence>
<protein>
    <recommendedName>
        <fullName evidence="3">Camelysin metallo-endopeptidase</fullName>
    </recommendedName>
</protein>
<dbReference type="AlphaFoldDB" id="A0A1F7G9B1"/>
<dbReference type="EMBL" id="MFZG01000036">
    <property type="protein sequence ID" value="OGK15514.1"/>
    <property type="molecule type" value="Genomic_DNA"/>
</dbReference>
<name>A0A1F7G9B1_9BACT</name>
<dbReference type="NCBIfam" id="TIGR04088">
    <property type="entry name" value="cognate_SipW"/>
    <property type="match status" value="1"/>
</dbReference>
<accession>A0A1F7G9B1</accession>
<dbReference type="InterPro" id="IPR022121">
    <property type="entry name" value="Peptidase_M73_camelysin"/>
</dbReference>
<reference evidence="1 2" key="1">
    <citation type="journal article" date="2016" name="Nat. Commun.">
        <title>Thousands of microbial genomes shed light on interconnected biogeochemical processes in an aquifer system.</title>
        <authorList>
            <person name="Anantharaman K."/>
            <person name="Brown C.T."/>
            <person name="Hug L.A."/>
            <person name="Sharon I."/>
            <person name="Castelle C.J."/>
            <person name="Probst A.J."/>
            <person name="Thomas B.C."/>
            <person name="Singh A."/>
            <person name="Wilkins M.J."/>
            <person name="Karaoz U."/>
            <person name="Brodie E.L."/>
            <person name="Williams K.H."/>
            <person name="Hubbard S.S."/>
            <person name="Banfield J.F."/>
        </authorList>
    </citation>
    <scope>NUCLEOTIDE SEQUENCE [LARGE SCALE GENOMIC DNA]</scope>
</reference>
<gene>
    <name evidence="1" type="ORF">A2774_04460</name>
</gene>
<dbReference type="InterPro" id="IPR023833">
    <property type="entry name" value="Signal_pept_SipW-depend-type"/>
</dbReference>
<dbReference type="Pfam" id="PF12389">
    <property type="entry name" value="Peptidase_M73"/>
    <property type="match status" value="1"/>
</dbReference>
<evidence type="ECO:0000313" key="1">
    <source>
        <dbReference type="EMBL" id="OGK15514.1"/>
    </source>
</evidence>
<evidence type="ECO:0008006" key="3">
    <source>
        <dbReference type="Google" id="ProtNLM"/>
    </source>
</evidence>
<comment type="caution">
    <text evidence="1">The sequence shown here is derived from an EMBL/GenBank/DDBJ whole genome shotgun (WGS) entry which is preliminary data.</text>
</comment>